<name>A0A396RTY8_9SPHN</name>
<evidence type="ECO:0000313" key="2">
    <source>
        <dbReference type="Proteomes" id="UP000266693"/>
    </source>
</evidence>
<organism evidence="1 2">
    <name type="scientific">Sphingomonas gilva</name>
    <dbReference type="NCBI Taxonomy" id="2305907"/>
    <lineage>
        <taxon>Bacteria</taxon>
        <taxon>Pseudomonadati</taxon>
        <taxon>Pseudomonadota</taxon>
        <taxon>Alphaproteobacteria</taxon>
        <taxon>Sphingomonadales</taxon>
        <taxon>Sphingomonadaceae</taxon>
        <taxon>Sphingomonas</taxon>
    </lineage>
</organism>
<evidence type="ECO:0000313" key="1">
    <source>
        <dbReference type="EMBL" id="RHW18902.1"/>
    </source>
</evidence>
<reference evidence="1 2" key="1">
    <citation type="submission" date="2018-08" db="EMBL/GenBank/DDBJ databases">
        <title>The multiple taxonomic identification of Sphingomonas gilva.</title>
        <authorList>
            <person name="Zhu D."/>
            <person name="Zheng S."/>
        </authorList>
    </citation>
    <scope>NUCLEOTIDE SEQUENCE [LARGE SCALE GENOMIC DNA]</scope>
    <source>
        <strain evidence="1 2">ZDH117</strain>
    </source>
</reference>
<gene>
    <name evidence="1" type="ORF">D1610_01805</name>
</gene>
<proteinExistence type="predicted"/>
<protein>
    <submittedName>
        <fullName evidence="1">Uncharacterized protein</fullName>
    </submittedName>
</protein>
<accession>A0A396RTY8</accession>
<comment type="caution">
    <text evidence="1">The sequence shown here is derived from an EMBL/GenBank/DDBJ whole genome shotgun (WGS) entry which is preliminary data.</text>
</comment>
<sequence length="212" mass="23062">MTARGPKRAERSAIRAARSMPWAIAARPRPRQFIGHSIGLAQYRHHDQDAARMTLIALTVALAGAPVASAPLIVELSELEATQEGGRVVGQVTVRQRVIVRVPAMPVARTSLAPTPALPPIVWVERDAPRCVPVKMLSAASITRADSVDLVLNGGKRLRAQLGDQCPALDFYTGFYLKSPSDGMICAERDVIRSRAGGECRIEGFRRLVPRR</sequence>
<dbReference type="AlphaFoldDB" id="A0A396RTY8"/>
<keyword evidence="2" id="KW-1185">Reference proteome</keyword>
<dbReference type="EMBL" id="QWLV01000001">
    <property type="protein sequence ID" value="RHW18902.1"/>
    <property type="molecule type" value="Genomic_DNA"/>
</dbReference>
<dbReference type="Proteomes" id="UP000266693">
    <property type="component" value="Unassembled WGS sequence"/>
</dbReference>